<dbReference type="GO" id="GO:1900153">
    <property type="term" value="P:positive regulation of nuclear-transcribed mRNA catabolic process, deadenylation-dependent decay"/>
    <property type="evidence" value="ECO:0007669"/>
    <property type="project" value="UniProtKB-UniRule"/>
</dbReference>
<keyword evidence="6" id="KW-0539">Nucleus</keyword>
<reference evidence="9 10" key="1">
    <citation type="journal article" date="2018" name="Nat. Ecol. Evol.">
        <title>Shark genomes provide insights into elasmobranch evolution and the origin of vertebrates.</title>
        <authorList>
            <person name="Hara Y"/>
            <person name="Yamaguchi K"/>
            <person name="Onimaru K"/>
            <person name="Kadota M"/>
            <person name="Koyanagi M"/>
            <person name="Keeley SD"/>
            <person name="Tatsumi K"/>
            <person name="Tanaka K"/>
            <person name="Motone F"/>
            <person name="Kageyama Y"/>
            <person name="Nozu R"/>
            <person name="Adachi N"/>
            <person name="Nishimura O"/>
            <person name="Nakagawa R"/>
            <person name="Tanegashima C"/>
            <person name="Kiyatake I"/>
            <person name="Matsumoto R"/>
            <person name="Murakumo K"/>
            <person name="Nishida K"/>
            <person name="Terakita A"/>
            <person name="Kuratani S"/>
            <person name="Sato K"/>
            <person name="Hyodo S Kuraku.S."/>
        </authorList>
    </citation>
    <scope>NUCLEOTIDE SEQUENCE [LARGE SCALE GENOMIC DNA]</scope>
</reference>
<dbReference type="GO" id="GO:0035925">
    <property type="term" value="F:mRNA 3'-UTR AU-rich region binding"/>
    <property type="evidence" value="ECO:0007669"/>
    <property type="project" value="UniProtKB-UniRule"/>
</dbReference>
<dbReference type="STRING" id="137246.A0A401TNL6"/>
<feature type="compositionally biased region" description="Low complexity" evidence="7">
    <location>
        <begin position="144"/>
        <end position="162"/>
    </location>
</feature>
<protein>
    <recommendedName>
        <fullName evidence="6">mRNA decay activator protein ZFP36</fullName>
    </recommendedName>
    <alternativeName>
        <fullName evidence="6">Zinc finger protein 36</fullName>
    </alternativeName>
</protein>
<dbReference type="PANTHER" id="PTHR12547:SF18">
    <property type="entry name" value="PROTEIN TIS11"/>
    <property type="match status" value="1"/>
</dbReference>
<dbReference type="SMART" id="SM00356">
    <property type="entry name" value="ZnF_C3H1"/>
    <property type="match status" value="2"/>
</dbReference>
<keyword evidence="6" id="KW-0687">Ribonucleoprotein</keyword>
<dbReference type="GO" id="GO:0008270">
    <property type="term" value="F:zinc ion binding"/>
    <property type="evidence" value="ECO:0007669"/>
    <property type="project" value="UniProtKB-KW"/>
</dbReference>
<comment type="subunit">
    <text evidence="6">Associates with the cytoplasmic CCR4-NOT deadenylase complex to trigger ARE-containing mRNA deadenylation and decay processes.</text>
</comment>
<evidence type="ECO:0000256" key="6">
    <source>
        <dbReference type="RuleBase" id="RU369014"/>
    </source>
</evidence>
<evidence type="ECO:0000256" key="1">
    <source>
        <dbReference type="ARBA" id="ARBA00022723"/>
    </source>
</evidence>
<name>A0A401TNL6_CHIPU</name>
<feature type="region of interest" description="Disordered" evidence="7">
    <location>
        <begin position="1"/>
        <end position="66"/>
    </location>
</feature>
<dbReference type="EMBL" id="BEZZ01122314">
    <property type="protein sequence ID" value="GCC44271.1"/>
    <property type="molecule type" value="Genomic_DNA"/>
</dbReference>
<dbReference type="AlphaFoldDB" id="A0A401TNL6"/>
<evidence type="ECO:0000256" key="3">
    <source>
        <dbReference type="ARBA" id="ARBA00022771"/>
    </source>
</evidence>
<dbReference type="GO" id="GO:1990904">
    <property type="term" value="C:ribonucleoprotein complex"/>
    <property type="evidence" value="ECO:0007669"/>
    <property type="project" value="UniProtKB-KW"/>
</dbReference>
<keyword evidence="4 5" id="KW-0862">Zinc</keyword>
<proteinExistence type="predicted"/>
<feature type="zinc finger region" description="C3H1-type" evidence="5">
    <location>
        <begin position="67"/>
        <end position="95"/>
    </location>
</feature>
<dbReference type="InterPro" id="IPR045877">
    <property type="entry name" value="ZFP36-like"/>
</dbReference>
<sequence length="275" mass="29818">MGPGLPTGAPCWAEDPRHHRRHRVPPGLSRCLSHGGSLEEEEEEQEQEEAPRGLAGPGAGVQQPSPRYKTELCRPFQESGLCRYGDKCQFAHGLGELRIVSRHPKYKTELCRTFHSSGFCPYGSRCHFIHHPAEERPSRPRLQQSTSFSGFPTTSTSTSQGPELPDWDSLRAAVSHEFARVMGLSCCCCSGGRAGACPKAWAASSSSSSSSSQHRPPEIALSLASGSGSFRSPYPDSLSDNEEFSSGGSSGSESPVFDHQARRLPIFSRISVSED</sequence>
<dbReference type="FunFam" id="4.10.1000.10:FF:000002">
    <property type="entry name" value="Zinc finger protein 36, C3H1 type-like 1"/>
    <property type="match status" value="1"/>
</dbReference>
<dbReference type="Proteomes" id="UP000287033">
    <property type="component" value="Unassembled WGS sequence"/>
</dbReference>
<feature type="domain" description="C3H1-type" evidence="8">
    <location>
        <begin position="105"/>
        <end position="133"/>
    </location>
</feature>
<dbReference type="GO" id="GO:0005634">
    <property type="term" value="C:nucleus"/>
    <property type="evidence" value="ECO:0007669"/>
    <property type="project" value="UniProtKB-SubCell"/>
</dbReference>
<comment type="subcellular location">
    <subcellularLocation>
        <location evidence="6">Nucleus</location>
    </subcellularLocation>
    <subcellularLocation>
        <location evidence="6">Cytoplasm</location>
    </subcellularLocation>
</comment>
<dbReference type="FunFam" id="4.10.1000.10:FF:000001">
    <property type="entry name" value="zinc finger CCCH domain-containing protein 15-like"/>
    <property type="match status" value="1"/>
</dbReference>
<feature type="zinc finger region" description="C3H1-type" evidence="5">
    <location>
        <begin position="105"/>
        <end position="133"/>
    </location>
</feature>
<comment type="function">
    <text evidence="6">Zinc-finger RNA-binding protein that destabilizes several cytoplasmic AU-rich element (ARE)-containing mRNA transcripts by promoting their poly(A) tail removal or deadenylation, and hence provide a mechanism for attenuating protein synthesis. Acts as a 3'-untranslated region (UTR) ARE mRNA-binding adapter protein to communicate signaling events to the mRNA decay machinery. Functions by recruiting the CCR4-NOT deadenylase complex and probably other components of the cytoplasmic RNA decay machinery to the bound ARE-containing mRNAs, and hence promotes ARE-mediated mRNA deadenylation and decay processes. Binds to 3'-UTR ARE of numerous mRNAs.</text>
</comment>
<comment type="caution">
    <text evidence="9">The sequence shown here is derived from an EMBL/GenBank/DDBJ whole genome shotgun (WGS) entry which is preliminary data.</text>
</comment>
<keyword evidence="2 6" id="KW-0677">Repeat</keyword>
<dbReference type="OrthoDB" id="410307at2759"/>
<evidence type="ECO:0000256" key="7">
    <source>
        <dbReference type="SAM" id="MobiDB-lite"/>
    </source>
</evidence>
<evidence type="ECO:0000313" key="10">
    <source>
        <dbReference type="Proteomes" id="UP000287033"/>
    </source>
</evidence>
<evidence type="ECO:0000256" key="2">
    <source>
        <dbReference type="ARBA" id="ARBA00022737"/>
    </source>
</evidence>
<dbReference type="SUPFAM" id="SSF90229">
    <property type="entry name" value="CCCH zinc finger"/>
    <property type="match status" value="2"/>
</dbReference>
<dbReference type="InterPro" id="IPR000571">
    <property type="entry name" value="Znf_CCCH"/>
</dbReference>
<dbReference type="GO" id="GO:0061158">
    <property type="term" value="P:3'-UTR-mediated mRNA destabilization"/>
    <property type="evidence" value="ECO:0007669"/>
    <property type="project" value="UniProtKB-UniRule"/>
</dbReference>
<dbReference type="PROSITE" id="PS50103">
    <property type="entry name" value="ZF_C3H1"/>
    <property type="match status" value="2"/>
</dbReference>
<feature type="compositionally biased region" description="Low complexity" evidence="7">
    <location>
        <begin position="244"/>
        <end position="254"/>
    </location>
</feature>
<keyword evidence="6" id="KW-0963">Cytoplasm</keyword>
<evidence type="ECO:0000259" key="8">
    <source>
        <dbReference type="PROSITE" id="PS50103"/>
    </source>
</evidence>
<dbReference type="GO" id="GO:0005737">
    <property type="term" value="C:cytoplasm"/>
    <property type="evidence" value="ECO:0007669"/>
    <property type="project" value="UniProtKB-SubCell"/>
</dbReference>
<evidence type="ECO:0000313" key="9">
    <source>
        <dbReference type="EMBL" id="GCC44271.1"/>
    </source>
</evidence>
<feature type="compositionally biased region" description="Acidic residues" evidence="7">
    <location>
        <begin position="38"/>
        <end position="48"/>
    </location>
</feature>
<gene>
    <name evidence="9" type="ORF">chiPu_0028074</name>
</gene>
<dbReference type="Gene3D" id="4.10.1000.10">
    <property type="entry name" value="Zinc finger, CCCH-type"/>
    <property type="match status" value="2"/>
</dbReference>
<dbReference type="InterPro" id="IPR036855">
    <property type="entry name" value="Znf_CCCH_sf"/>
</dbReference>
<feature type="domain" description="C3H1-type" evidence="8">
    <location>
        <begin position="67"/>
        <end position="95"/>
    </location>
</feature>
<evidence type="ECO:0000256" key="4">
    <source>
        <dbReference type="ARBA" id="ARBA00022833"/>
    </source>
</evidence>
<keyword evidence="10" id="KW-1185">Reference proteome</keyword>
<feature type="region of interest" description="Disordered" evidence="7">
    <location>
        <begin position="206"/>
        <end position="260"/>
    </location>
</feature>
<dbReference type="Pfam" id="PF00642">
    <property type="entry name" value="zf-CCCH"/>
    <property type="match status" value="2"/>
</dbReference>
<keyword evidence="3 5" id="KW-0863">Zinc-finger</keyword>
<evidence type="ECO:0000256" key="5">
    <source>
        <dbReference type="PROSITE-ProRule" id="PRU00723"/>
    </source>
</evidence>
<accession>A0A401TNL6</accession>
<keyword evidence="1 5" id="KW-0479">Metal-binding</keyword>
<dbReference type="PANTHER" id="PTHR12547">
    <property type="entry name" value="CCCH ZINC FINGER/TIS11-RELATED"/>
    <property type="match status" value="1"/>
</dbReference>
<organism evidence="9 10">
    <name type="scientific">Chiloscyllium punctatum</name>
    <name type="common">Brownbanded bambooshark</name>
    <name type="synonym">Hemiscyllium punctatum</name>
    <dbReference type="NCBI Taxonomy" id="137246"/>
    <lineage>
        <taxon>Eukaryota</taxon>
        <taxon>Metazoa</taxon>
        <taxon>Chordata</taxon>
        <taxon>Craniata</taxon>
        <taxon>Vertebrata</taxon>
        <taxon>Chondrichthyes</taxon>
        <taxon>Elasmobranchii</taxon>
        <taxon>Galeomorphii</taxon>
        <taxon>Galeoidea</taxon>
        <taxon>Orectolobiformes</taxon>
        <taxon>Hemiscylliidae</taxon>
        <taxon>Chiloscyllium</taxon>
    </lineage>
</organism>
<dbReference type="OMA" id="TQRRHSC"/>
<feature type="region of interest" description="Disordered" evidence="7">
    <location>
        <begin position="134"/>
        <end position="166"/>
    </location>
</feature>